<feature type="domain" description="DNA2/NAM7 helicase-like C-terminal" evidence="3">
    <location>
        <begin position="1011"/>
        <end position="1226"/>
    </location>
</feature>
<dbReference type="EMBL" id="JAUDZE010000001">
    <property type="protein sequence ID" value="MDN0013724.1"/>
    <property type="molecule type" value="Genomic_DNA"/>
</dbReference>
<dbReference type="CDD" id="cd18808">
    <property type="entry name" value="SF1_C_Upf1"/>
    <property type="match status" value="1"/>
</dbReference>
<sequence>MSATLFWKLSDQPNMQERLERNLNHILRTRPELKPLFDNADDRISHFFQLFFPQSVERDCYLANLSLQDDSEKRISLSIRFQYHHIFNQSEYLPEYCSLAVIGYWKTTAPTPWFMPEKIMITHNSDATKYEHEIECAYQQLGVGGVEYPPNGIQNALTRQLANDLPKISVETNKRLQDWYSFLQFKRNLIRQKTVGLRYINAQYISETYQVQLLVVAENKEYLQQVRKAFSRQNLELFDLNISSEDWTFNLPENDRENKRTPKSEIELGQIPRSKKALEEISIQQLKSKEMQKMIKDVPFDKPVFALLNIEVSEDWKNKLEKVDLNSQDEETLFNNQDIIDNFIKRIPQQGFISFSLVGDWALINRQERVINNLRQNENCYSPYLSSYLFDITQAQKPTALPNIKEWFNTDLNEAQKSAVKKMLAAPDLCLIQGPPGTGKTTVIAEAILQFAKDGQTVLLASQAHDAIDNALSRIKNRPELRAIRLANEARGRSKITEDGQQFAGEQALARHYDALAQYVDNGFIKPLRDRQAKIKNLQEWLKQAEFLTVDIQKSQQRLQEIAQQGTEKKQALQQAQQDFDLHIQKYQQQQQYKQKMVQLCDFLQQKSHAPADIDFPQNLATIAKTLFLLKDAQVKIPFALSDFKVNPQSQMLILTALFDVWKKVQFNIEHIQSDVQRLESLGSGSLTSIETTLKIKSLEDEIEILLNQLDAGDDSVSDLWRSKRRELNQLKQSSDGLTHLCYQQLFEDAEQFNNVQNAQNTTQVLSQRLALFTQINHDLVIQINHAIQELQYEIQKLPLNQPEDSLVKQLEHDVETLRDHYKQQQNTQKQIEQKHSAHLKIHNFTQDFQVCVAAIREQTKNLENEYTATYDKNKNWQPLFEQWHQILQQSKQEGEDWEILQSTYTENCNLVAISCNENERTLTNAGLDGFDVVIIDEVSKATPLELLLPLMRARKAILVGDHRQLPPLFQESQDASATFEDMVNEEEDSQSQDTLLTKENFKRYEKMVTASLFKELFEKAPDILRERLTVQFRMHPDIMKMINYFYEGQLDCGNPDIDRNHHIILKSKYNDLVTEDKHLLWVDTSNDEKGVACLDVDRSTNPTEARLIAQTLVRINEQMQRKGFNSKNKYKVGVVSFYQAQCRTIREAIRKVNQGQIRFDAIDVEINTVIRYQGKEKPIILISLVRNDGKSKEHRRSSNANVARFEFINVAMSRAQNLLMVFGARNMLEMRDIILPKMDSQGSEKKKIYQDIFNRLDRMAQICSAKEFVQACENR</sequence>
<dbReference type="Proteomes" id="UP001168524">
    <property type="component" value="Unassembled WGS sequence"/>
</dbReference>
<evidence type="ECO:0000256" key="1">
    <source>
        <dbReference type="SAM" id="Coils"/>
    </source>
</evidence>
<evidence type="ECO:0000259" key="2">
    <source>
        <dbReference type="Pfam" id="PF13086"/>
    </source>
</evidence>
<dbReference type="InterPro" id="IPR027417">
    <property type="entry name" value="P-loop_NTPase"/>
</dbReference>
<feature type="domain" description="DNA2/NAM7 helicase helicase" evidence="2">
    <location>
        <begin position="794"/>
        <end position="969"/>
    </location>
</feature>
<feature type="coiled-coil region" evidence="1">
    <location>
        <begin position="689"/>
        <end position="716"/>
    </location>
</feature>
<dbReference type="InterPro" id="IPR045055">
    <property type="entry name" value="DNA2/NAM7-like"/>
</dbReference>
<reference evidence="4" key="1">
    <citation type="submission" date="2023-06" db="EMBL/GenBank/DDBJ databases">
        <title>Two novel species of Acinetobacter isolated from motorbike repairing workshop in Vietnam.</title>
        <authorList>
            <person name="Le N.T.T."/>
        </authorList>
    </citation>
    <scope>NUCLEOTIDE SEQUENCE</scope>
    <source>
        <strain evidence="4">VNH17</strain>
    </source>
</reference>
<keyword evidence="1" id="KW-0175">Coiled coil</keyword>
<proteinExistence type="predicted"/>
<keyword evidence="5" id="KW-1185">Reference proteome</keyword>
<dbReference type="InterPro" id="IPR047187">
    <property type="entry name" value="SF1_C_Upf1"/>
</dbReference>
<comment type="caution">
    <text evidence="4">The sequence shown here is derived from an EMBL/GenBank/DDBJ whole genome shotgun (WGS) entry which is preliminary data.</text>
</comment>
<name>A0ABT7WM18_9GAMM</name>
<dbReference type="RefSeq" id="WP_267979958.1">
    <property type="nucleotide sequence ID" value="NZ_JAPQKF010000001.1"/>
</dbReference>
<protein>
    <submittedName>
        <fullName evidence="4">AAA domain-containing protein</fullName>
    </submittedName>
</protein>
<organism evidence="4 5">
    <name type="scientific">Acinetobacter thutiue</name>
    <dbReference type="NCBI Taxonomy" id="2998078"/>
    <lineage>
        <taxon>Bacteria</taxon>
        <taxon>Pseudomonadati</taxon>
        <taxon>Pseudomonadota</taxon>
        <taxon>Gammaproteobacteria</taxon>
        <taxon>Moraxellales</taxon>
        <taxon>Moraxellaceae</taxon>
        <taxon>Acinetobacter</taxon>
    </lineage>
</organism>
<dbReference type="CDD" id="cd17934">
    <property type="entry name" value="DEXXQc_Upf1-like"/>
    <property type="match status" value="1"/>
</dbReference>
<evidence type="ECO:0000313" key="4">
    <source>
        <dbReference type="EMBL" id="MDN0013724.1"/>
    </source>
</evidence>
<dbReference type="InterPro" id="IPR041677">
    <property type="entry name" value="DNA2/NAM7_AAA_11"/>
</dbReference>
<dbReference type="SUPFAM" id="SSF52540">
    <property type="entry name" value="P-loop containing nucleoside triphosphate hydrolases"/>
    <property type="match status" value="1"/>
</dbReference>
<dbReference type="Pfam" id="PF13087">
    <property type="entry name" value="AAA_12"/>
    <property type="match status" value="1"/>
</dbReference>
<feature type="domain" description="DNA2/NAM7 helicase helicase" evidence="2">
    <location>
        <begin position="412"/>
        <end position="591"/>
    </location>
</feature>
<dbReference type="PANTHER" id="PTHR10887:SF495">
    <property type="entry name" value="HELICASE SENATAXIN ISOFORM X1-RELATED"/>
    <property type="match status" value="1"/>
</dbReference>
<dbReference type="Pfam" id="PF13086">
    <property type="entry name" value="AAA_11"/>
    <property type="match status" value="2"/>
</dbReference>
<dbReference type="Gene3D" id="3.40.50.300">
    <property type="entry name" value="P-loop containing nucleotide triphosphate hydrolases"/>
    <property type="match status" value="3"/>
</dbReference>
<accession>A0ABT7WM18</accession>
<feature type="coiled-coil region" evidence="1">
    <location>
        <begin position="538"/>
        <end position="579"/>
    </location>
</feature>
<gene>
    <name evidence="4" type="ORF">QTA56_05630</name>
</gene>
<feature type="coiled-coil region" evidence="1">
    <location>
        <begin position="808"/>
        <end position="835"/>
    </location>
</feature>
<dbReference type="PANTHER" id="PTHR10887">
    <property type="entry name" value="DNA2/NAM7 HELICASE FAMILY"/>
    <property type="match status" value="1"/>
</dbReference>
<evidence type="ECO:0000313" key="5">
    <source>
        <dbReference type="Proteomes" id="UP001168524"/>
    </source>
</evidence>
<evidence type="ECO:0000259" key="3">
    <source>
        <dbReference type="Pfam" id="PF13087"/>
    </source>
</evidence>
<dbReference type="InterPro" id="IPR041679">
    <property type="entry name" value="DNA2/NAM7-like_C"/>
</dbReference>